<dbReference type="Gene3D" id="2.130.10.10">
    <property type="entry name" value="YVTN repeat-like/Quinoprotein amine dehydrogenase"/>
    <property type="match status" value="1"/>
</dbReference>
<dbReference type="Proteomes" id="UP000019805">
    <property type="component" value="Chromosome"/>
</dbReference>
<accession>W8X8N6</accession>
<reference evidence="1 2" key="1">
    <citation type="journal article" date="2014" name="BMC Microbiol.">
        <title>The oxygen-independent metabolism of cyclic monoterpenes in Castellaniella defragrans 65Phen.</title>
        <authorList>
            <person name="Petasch J."/>
            <person name="Disch E.M."/>
            <person name="Markert S."/>
            <person name="Becher D."/>
            <person name="Schweder T."/>
            <person name="Huttel B."/>
            <person name="Reinhardt R."/>
            <person name="Harder J."/>
        </authorList>
    </citation>
    <scope>NUCLEOTIDE SEQUENCE [LARGE SCALE GENOMIC DNA]</scope>
    <source>
        <strain evidence="1">65Phen</strain>
    </source>
</reference>
<protein>
    <submittedName>
        <fullName evidence="1">Uncharacterized protein</fullName>
    </submittedName>
</protein>
<dbReference type="PANTHER" id="PTHR47197:SF3">
    <property type="entry name" value="DIHYDRO-HEME D1 DEHYDROGENASE"/>
    <property type="match status" value="1"/>
</dbReference>
<dbReference type="STRING" id="1437824.BN940_04591"/>
<dbReference type="RefSeq" id="WP_052355602.1">
    <property type="nucleotide sequence ID" value="NZ_HG916765.1"/>
</dbReference>
<dbReference type="InterPro" id="IPR011048">
    <property type="entry name" value="Haem_d1_sf"/>
</dbReference>
<dbReference type="InterPro" id="IPR051200">
    <property type="entry name" value="Host-pathogen_enzymatic-act"/>
</dbReference>
<proteinExistence type="predicted"/>
<evidence type="ECO:0000313" key="2">
    <source>
        <dbReference type="Proteomes" id="UP000019805"/>
    </source>
</evidence>
<organism evidence="1 2">
    <name type="scientific">Castellaniella defragrans (strain DSM 12143 / CCUG 39792 / 65Phen)</name>
    <name type="common">Alcaligenes defragrans</name>
    <dbReference type="NCBI Taxonomy" id="1437824"/>
    <lineage>
        <taxon>Bacteria</taxon>
        <taxon>Pseudomonadati</taxon>
        <taxon>Pseudomonadota</taxon>
        <taxon>Betaproteobacteria</taxon>
        <taxon>Burkholderiales</taxon>
        <taxon>Alcaligenaceae</taxon>
        <taxon>Castellaniella</taxon>
    </lineage>
</organism>
<gene>
    <name evidence="1" type="ORF">BN940_04591</name>
</gene>
<dbReference type="InterPro" id="IPR015943">
    <property type="entry name" value="WD40/YVTN_repeat-like_dom_sf"/>
</dbReference>
<keyword evidence="2" id="KW-1185">Reference proteome</keyword>
<dbReference type="OrthoDB" id="7258407at2"/>
<dbReference type="KEGG" id="cdn:BN940_04591"/>
<dbReference type="SUPFAM" id="SSF51004">
    <property type="entry name" value="C-terminal (heme d1) domain of cytochrome cd1-nitrite reductase"/>
    <property type="match status" value="1"/>
</dbReference>
<evidence type="ECO:0000313" key="1">
    <source>
        <dbReference type="EMBL" id="CDM23390.1"/>
    </source>
</evidence>
<name>W8X8N6_CASD6</name>
<dbReference type="PANTHER" id="PTHR47197">
    <property type="entry name" value="PROTEIN NIRF"/>
    <property type="match status" value="1"/>
</dbReference>
<sequence length="287" mass="30875">MRTDGRPHRVGTGRLYVGNTNDASITVIDTAAGKVVGLVQLTSKKVKAPDGKERYPHNLRELVLDPARHRLYAPGLAFRDSVLYVVDTRSLKVEKVVPGFGFVATGATLDAAGGKLYVSNLQGQLFTVDTASLRLEKVSEAGGDQLLNLAFDARTGHVLATDEGMERLDGMREKLGGLKDYRKRGEGNRVVALDPADGKRLADIPTGQGPVALLLDAPRQRLFVTNRESGTVTVFDSGTHALLRTIELPAHPNSLALDPRTGAVFVTVKNGRDAPKDSAESVARIDF</sequence>
<dbReference type="HOGENOM" id="CLU_056358_2_0_4"/>
<dbReference type="eggNOG" id="COG3391">
    <property type="taxonomic scope" value="Bacteria"/>
</dbReference>
<dbReference type="AlphaFoldDB" id="W8X8N6"/>
<dbReference type="EMBL" id="HG916765">
    <property type="protein sequence ID" value="CDM23390.1"/>
    <property type="molecule type" value="Genomic_DNA"/>
</dbReference>